<reference evidence="3" key="1">
    <citation type="journal article" date="2012" name="MBio">
        <title>Comparative genome analysis of Trichophyton rubrum and related dermatophytes reveals candidate genes involved in infection.</title>
        <authorList>
            <person name="Martinez D.A."/>
            <person name="Oliver B.G."/>
            <person name="Graeser Y."/>
            <person name="Goldberg J.M."/>
            <person name="Li W."/>
            <person name="Martinez-Rossi N.M."/>
            <person name="Monod M."/>
            <person name="Shelest E."/>
            <person name="Barton R.C."/>
            <person name="Birch E."/>
            <person name="Brakhage A.A."/>
            <person name="Chen Z."/>
            <person name="Gurr S.J."/>
            <person name="Heiman D."/>
            <person name="Heitman J."/>
            <person name="Kosti I."/>
            <person name="Rossi A."/>
            <person name="Saif S."/>
            <person name="Samalova M."/>
            <person name="Saunders C.W."/>
            <person name="Shea T."/>
            <person name="Summerbell R.C."/>
            <person name="Xu J."/>
            <person name="Young S."/>
            <person name="Zeng Q."/>
            <person name="Birren B.W."/>
            <person name="Cuomo C.A."/>
            <person name="White T.C."/>
        </authorList>
    </citation>
    <scope>NUCLEOTIDE SEQUENCE [LARGE SCALE GENOMIC DNA]</scope>
    <source>
        <strain evidence="3">ATCC MYA-4607 / CBS 118892</strain>
    </source>
</reference>
<dbReference type="RefSeq" id="XP_047607270.1">
    <property type="nucleotide sequence ID" value="XM_047751507.1"/>
</dbReference>
<evidence type="ECO:0000313" key="2">
    <source>
        <dbReference type="EMBL" id="KFL62731.1"/>
    </source>
</evidence>
<name>A0A080WJ68_TRIRC</name>
<evidence type="ECO:0000313" key="3">
    <source>
        <dbReference type="Proteomes" id="UP000008864"/>
    </source>
</evidence>
<dbReference type="EMBL" id="GG700657">
    <property type="protein sequence ID" value="KFL62731.1"/>
    <property type="molecule type" value="Genomic_DNA"/>
</dbReference>
<accession>A0A080WJ68</accession>
<dbReference type="GeneID" id="71777725"/>
<dbReference type="InParanoid" id="A0A080WJ68"/>
<protein>
    <submittedName>
        <fullName evidence="2">Uncharacterized protein</fullName>
    </submittedName>
</protein>
<keyword evidence="3" id="KW-1185">Reference proteome</keyword>
<organism evidence="2 3">
    <name type="scientific">Trichophyton rubrum (strain ATCC MYA-4607 / CBS 118892)</name>
    <name type="common">Athlete's foot fungus</name>
    <dbReference type="NCBI Taxonomy" id="559305"/>
    <lineage>
        <taxon>Eukaryota</taxon>
        <taxon>Fungi</taxon>
        <taxon>Dikarya</taxon>
        <taxon>Ascomycota</taxon>
        <taxon>Pezizomycotina</taxon>
        <taxon>Eurotiomycetes</taxon>
        <taxon>Eurotiomycetidae</taxon>
        <taxon>Onygenales</taxon>
        <taxon>Arthrodermataceae</taxon>
        <taxon>Trichophyton</taxon>
    </lineage>
</organism>
<evidence type="ECO:0000256" key="1">
    <source>
        <dbReference type="SAM" id="MobiDB-lite"/>
    </source>
</evidence>
<proteinExistence type="predicted"/>
<dbReference type="Proteomes" id="UP000008864">
    <property type="component" value="Unassembled WGS sequence"/>
</dbReference>
<feature type="region of interest" description="Disordered" evidence="1">
    <location>
        <begin position="42"/>
        <end position="72"/>
    </location>
</feature>
<sequence>MPKSSQLRCPEHFWRSLHGELSLAWQGTAGMWRSSRERIMSSVQGQRAREGEKMPARGGCPKSIPSITSRLP</sequence>
<dbReference type="VEuPathDB" id="FungiDB:TERG_12562"/>
<dbReference type="HOGENOM" id="CLU_2724012_0_0_1"/>
<dbReference type="AlphaFoldDB" id="A0A080WJ68"/>
<gene>
    <name evidence="2" type="ORF">TERG_12562</name>
</gene>